<evidence type="ECO:0008006" key="3">
    <source>
        <dbReference type="Google" id="ProtNLM"/>
    </source>
</evidence>
<comment type="caution">
    <text evidence="1">The sequence shown here is derived from an EMBL/GenBank/DDBJ whole genome shotgun (WGS) entry which is preliminary data.</text>
</comment>
<dbReference type="AlphaFoldDB" id="A0A918M5V6"/>
<protein>
    <recommendedName>
        <fullName evidence="3">Helix-turn-helix DNA binding domain protein</fullName>
    </recommendedName>
</protein>
<organism evidence="1 2">
    <name type="scientific">Streptomyces lavendofoliae</name>
    <dbReference type="NCBI Taxonomy" id="67314"/>
    <lineage>
        <taxon>Bacteria</taxon>
        <taxon>Bacillati</taxon>
        <taxon>Actinomycetota</taxon>
        <taxon>Actinomycetes</taxon>
        <taxon>Kitasatosporales</taxon>
        <taxon>Streptomycetaceae</taxon>
        <taxon>Streptomyces</taxon>
    </lineage>
</organism>
<dbReference type="Proteomes" id="UP000636661">
    <property type="component" value="Unassembled WGS sequence"/>
</dbReference>
<proteinExistence type="predicted"/>
<evidence type="ECO:0000313" key="1">
    <source>
        <dbReference type="EMBL" id="GGU52228.1"/>
    </source>
</evidence>
<sequence length="283" mass="31225">MTTADHREAPHHRNLTCVKEYRCRLPECVARHNAYQRRVYRQKGYGTWQPLVDAAPVRQHINNLRAAGHSIPEIQKQAGVGAATLARVLYDGTNKRAERIRPEVAERILAVPLTPAPVKPSTIIDATGTRRRLQALVSMGWTLTALGPRLGFHPRQLTGLLYGDRVLASTARRVADGYRVVQTLDPVAHGVPQRSATLSRNLAARQGWHGPLAWDDIDNPAAEPEVLEPYAPPAANGRDSMRIPEIRHLLGLGESPASIARQMGGNEKYIRDLITQNGLSRAA</sequence>
<name>A0A918M5V6_9ACTN</name>
<keyword evidence="2" id="KW-1185">Reference proteome</keyword>
<reference evidence="1" key="2">
    <citation type="submission" date="2020-09" db="EMBL/GenBank/DDBJ databases">
        <authorList>
            <person name="Sun Q."/>
            <person name="Ohkuma M."/>
        </authorList>
    </citation>
    <scope>NUCLEOTIDE SEQUENCE</scope>
    <source>
        <strain evidence="1">JCM 4391</strain>
    </source>
</reference>
<evidence type="ECO:0000313" key="2">
    <source>
        <dbReference type="Proteomes" id="UP000636661"/>
    </source>
</evidence>
<dbReference type="RefSeq" id="WP_189552888.1">
    <property type="nucleotide sequence ID" value="NZ_BMTP01000012.1"/>
</dbReference>
<dbReference type="EMBL" id="BMTP01000012">
    <property type="protein sequence ID" value="GGU52228.1"/>
    <property type="molecule type" value="Genomic_DNA"/>
</dbReference>
<reference evidence="1" key="1">
    <citation type="journal article" date="2014" name="Int. J. Syst. Evol. Microbiol.">
        <title>Complete genome sequence of Corynebacterium casei LMG S-19264T (=DSM 44701T), isolated from a smear-ripened cheese.</title>
        <authorList>
            <consortium name="US DOE Joint Genome Institute (JGI-PGF)"/>
            <person name="Walter F."/>
            <person name="Albersmeier A."/>
            <person name="Kalinowski J."/>
            <person name="Ruckert C."/>
        </authorList>
    </citation>
    <scope>NUCLEOTIDE SEQUENCE</scope>
    <source>
        <strain evidence="1">JCM 4391</strain>
    </source>
</reference>
<gene>
    <name evidence="1" type="ORF">GCM10010274_46420</name>
</gene>
<accession>A0A918M5V6</accession>